<dbReference type="AlphaFoldDB" id="A0A1E7KYH2"/>
<gene>
    <name evidence="1" type="ORF">AN218_23915</name>
</gene>
<accession>A0A1E7KYH2</accession>
<dbReference type="GO" id="GO:0006281">
    <property type="term" value="P:DNA repair"/>
    <property type="evidence" value="ECO:0007669"/>
    <property type="project" value="TreeGrafter"/>
</dbReference>
<dbReference type="SUPFAM" id="SSF56784">
    <property type="entry name" value="HAD-like"/>
    <property type="match status" value="1"/>
</dbReference>
<dbReference type="InterPro" id="IPR050155">
    <property type="entry name" value="HAD-like_hydrolase_sf"/>
</dbReference>
<evidence type="ECO:0000313" key="2">
    <source>
        <dbReference type="Proteomes" id="UP000176005"/>
    </source>
</evidence>
<dbReference type="InterPro" id="IPR023214">
    <property type="entry name" value="HAD_sf"/>
</dbReference>
<sequence length="235" mass="25366">MRHLIESAKAVFFDFDGPVCHLFQGRSLAPLTERLRREVTAGAEEAGSDAESWLPPTDDPVEIVRAVFQQPALVERGVAREAERALAEEEYAAARDAYPTAYADALVRTLAATGRQIAITTNNSQRAVESYLASRGTDGLFAGRVHGRSETGELRLKPDPDCLLRALESTGTSARDALMIGDAPRDLEAAQAAGVAFLGYARNERKAGRLRAAGAEELVDSLRDVVLVVDPRAHV</sequence>
<proteinExistence type="predicted"/>
<protein>
    <recommendedName>
        <fullName evidence="3">HAD family hydrolase</fullName>
    </recommendedName>
</protein>
<dbReference type="Gene3D" id="3.40.50.1000">
    <property type="entry name" value="HAD superfamily/HAD-like"/>
    <property type="match status" value="1"/>
</dbReference>
<dbReference type="PATRIC" id="fig|518642.10.peg.4341"/>
<reference evidence="1 2" key="1">
    <citation type="journal article" date="2016" name="Front. Microbiol.">
        <title>Comparative Genomics Analysis of Streptomyces Species Reveals Their Adaptation to the Marine Environment and Their Diversity at the Genomic Level.</title>
        <authorList>
            <person name="Tian X."/>
            <person name="Zhang Z."/>
            <person name="Yang T."/>
            <person name="Chen M."/>
            <person name="Li J."/>
            <person name="Chen F."/>
            <person name="Yang J."/>
            <person name="Li W."/>
            <person name="Zhang B."/>
            <person name="Zhang Z."/>
            <person name="Wu J."/>
            <person name="Zhang C."/>
            <person name="Long L."/>
            <person name="Xiao J."/>
        </authorList>
    </citation>
    <scope>NUCLEOTIDE SEQUENCE [LARGE SCALE GENOMIC DNA]</scope>
    <source>
        <strain evidence="1 2">SCSIO 10429</strain>
    </source>
</reference>
<name>A0A1E7KYH2_9ACTN</name>
<dbReference type="GO" id="GO:0008967">
    <property type="term" value="F:phosphoglycolate phosphatase activity"/>
    <property type="evidence" value="ECO:0007669"/>
    <property type="project" value="TreeGrafter"/>
</dbReference>
<comment type="caution">
    <text evidence="1">The sequence shown here is derived from an EMBL/GenBank/DDBJ whole genome shotgun (WGS) entry which is preliminary data.</text>
</comment>
<dbReference type="Proteomes" id="UP000176005">
    <property type="component" value="Unassembled WGS sequence"/>
</dbReference>
<dbReference type="InterPro" id="IPR036412">
    <property type="entry name" value="HAD-like_sf"/>
</dbReference>
<dbReference type="InterPro" id="IPR006439">
    <property type="entry name" value="HAD-SF_hydro_IA"/>
</dbReference>
<organism evidence="1 2">
    <name type="scientific">Streptomyces nanshensis</name>
    <dbReference type="NCBI Taxonomy" id="518642"/>
    <lineage>
        <taxon>Bacteria</taxon>
        <taxon>Bacillati</taxon>
        <taxon>Actinomycetota</taxon>
        <taxon>Actinomycetes</taxon>
        <taxon>Kitasatosporales</taxon>
        <taxon>Streptomycetaceae</taxon>
        <taxon>Streptomyces</taxon>
    </lineage>
</organism>
<dbReference type="Pfam" id="PF00702">
    <property type="entry name" value="Hydrolase"/>
    <property type="match status" value="1"/>
</dbReference>
<dbReference type="NCBIfam" id="TIGR01549">
    <property type="entry name" value="HAD-SF-IA-v1"/>
    <property type="match status" value="1"/>
</dbReference>
<dbReference type="RefSeq" id="WP_070018989.1">
    <property type="nucleotide sequence ID" value="NZ_LJGW01000387.1"/>
</dbReference>
<dbReference type="PANTHER" id="PTHR43434">
    <property type="entry name" value="PHOSPHOGLYCOLATE PHOSPHATASE"/>
    <property type="match status" value="1"/>
</dbReference>
<dbReference type="PANTHER" id="PTHR43434:SF1">
    <property type="entry name" value="PHOSPHOGLYCOLATE PHOSPHATASE"/>
    <property type="match status" value="1"/>
</dbReference>
<dbReference type="GO" id="GO:0005829">
    <property type="term" value="C:cytosol"/>
    <property type="evidence" value="ECO:0007669"/>
    <property type="project" value="TreeGrafter"/>
</dbReference>
<evidence type="ECO:0000313" key="1">
    <source>
        <dbReference type="EMBL" id="OEV08997.1"/>
    </source>
</evidence>
<keyword evidence="2" id="KW-1185">Reference proteome</keyword>
<dbReference type="EMBL" id="LJGW01000387">
    <property type="protein sequence ID" value="OEV08997.1"/>
    <property type="molecule type" value="Genomic_DNA"/>
</dbReference>
<evidence type="ECO:0008006" key="3">
    <source>
        <dbReference type="Google" id="ProtNLM"/>
    </source>
</evidence>